<evidence type="ECO:0000313" key="4">
    <source>
        <dbReference type="Proteomes" id="UP000277928"/>
    </source>
</evidence>
<dbReference type="EMBL" id="UYRX01001251">
    <property type="protein sequence ID" value="VDK88902.1"/>
    <property type="molecule type" value="Genomic_DNA"/>
</dbReference>
<feature type="coiled-coil region" evidence="1">
    <location>
        <begin position="117"/>
        <end position="144"/>
    </location>
</feature>
<feature type="region of interest" description="Disordered" evidence="2">
    <location>
        <begin position="1"/>
        <end position="25"/>
    </location>
</feature>
<feature type="non-terminal residue" evidence="3">
    <location>
        <position position="1"/>
    </location>
</feature>
<dbReference type="Proteomes" id="UP000277928">
    <property type="component" value="Unassembled WGS sequence"/>
</dbReference>
<evidence type="ECO:0000313" key="3">
    <source>
        <dbReference type="EMBL" id="VDK88902.1"/>
    </source>
</evidence>
<organism evidence="3 4">
    <name type="scientific">Litomosoides sigmodontis</name>
    <name type="common">Filarial nematode worm</name>
    <dbReference type="NCBI Taxonomy" id="42156"/>
    <lineage>
        <taxon>Eukaryota</taxon>
        <taxon>Metazoa</taxon>
        <taxon>Ecdysozoa</taxon>
        <taxon>Nematoda</taxon>
        <taxon>Chromadorea</taxon>
        <taxon>Rhabditida</taxon>
        <taxon>Spirurina</taxon>
        <taxon>Spiruromorpha</taxon>
        <taxon>Filarioidea</taxon>
        <taxon>Onchocercidae</taxon>
        <taxon>Litomosoides</taxon>
    </lineage>
</organism>
<reference evidence="3 4" key="1">
    <citation type="submission" date="2018-08" db="EMBL/GenBank/DDBJ databases">
        <authorList>
            <person name="Laetsch R D."/>
            <person name="Stevens L."/>
            <person name="Kumar S."/>
            <person name="Blaxter L. M."/>
        </authorList>
    </citation>
    <scope>NUCLEOTIDE SEQUENCE [LARGE SCALE GENOMIC DNA]</scope>
</reference>
<dbReference type="OMA" id="CAERHIK"/>
<proteinExistence type="predicted"/>
<protein>
    <submittedName>
        <fullName evidence="3">Uncharacterized protein</fullName>
    </submittedName>
</protein>
<dbReference type="STRING" id="42156.A0A3P6TLA0"/>
<sequence>KGDRFSSSSVTGVMEGFGSSKKVEKSPCVVLSDSDNDDKLQLSASTSKLIRTQLNKTLECRLLAKCLKDVAAKAISGDAPSVNRLLGCRSDSMSESESEPVVNDASIMSSSCAERHIKKIAEDLERIEKDLNSLRESFVEYYQKKIADELKEDESCRIQ</sequence>
<feature type="compositionally biased region" description="Polar residues" evidence="2">
    <location>
        <begin position="1"/>
        <end position="11"/>
    </location>
</feature>
<gene>
    <name evidence="3" type="ORF">NLS_LOCUS8890</name>
</gene>
<evidence type="ECO:0000256" key="1">
    <source>
        <dbReference type="SAM" id="Coils"/>
    </source>
</evidence>
<dbReference type="OrthoDB" id="5835862at2759"/>
<keyword evidence="4" id="KW-1185">Reference proteome</keyword>
<evidence type="ECO:0000256" key="2">
    <source>
        <dbReference type="SAM" id="MobiDB-lite"/>
    </source>
</evidence>
<accession>A0A3P6TLA0</accession>
<name>A0A3P6TLA0_LITSI</name>
<dbReference type="AlphaFoldDB" id="A0A3P6TLA0"/>
<keyword evidence="1" id="KW-0175">Coiled coil</keyword>